<dbReference type="InterPro" id="IPR025291">
    <property type="entry name" value="DUF4153"/>
</dbReference>
<feature type="transmembrane region" description="Helical" evidence="2">
    <location>
        <begin position="364"/>
        <end position="386"/>
    </location>
</feature>
<keyword evidence="4" id="KW-1185">Reference proteome</keyword>
<dbReference type="AlphaFoldDB" id="A0A4Y6UTM2"/>
<dbReference type="OrthoDB" id="9767931at2"/>
<evidence type="ECO:0000313" key="4">
    <source>
        <dbReference type="Proteomes" id="UP000316968"/>
    </source>
</evidence>
<dbReference type="EMBL" id="CP041217">
    <property type="protein sequence ID" value="QDH21063.1"/>
    <property type="molecule type" value="Genomic_DNA"/>
</dbReference>
<feature type="transmembrane region" description="Helical" evidence="2">
    <location>
        <begin position="85"/>
        <end position="102"/>
    </location>
</feature>
<sequence>MGKEYSPDGADRSDRRREREMNESTIKSKRSLLPALAVALTLGGLHQLLFYGLLPGLSVPLFLLLLYAYFWTFGREAVRPQGPAGYLLAAAVLLLALTYALFDNPVFFVLNLLALPTLTAWHLTYMLGDRRRSWHDLRLIPDAFGHMLKQTVLHVPDVFALFRRRPQEGDAANGEGDSALRQVLYGLAFAVPLLAVVLMLLLSADGVLRTMAGEIPAWFGNLSLGDGGIRLLWALATGGFLFTYLGGFRSPKRRPPVQGPKLAEHFEPVHPVQTTDPLSKLQPLPVVTLLVALNLVYVLFVAFQFSYLFGAWQGVLPESSSYADYARSGFGELIGVTFINFGVLLLGLYATLRGEGRIRRALDGLHLLLALCSVAMLGSAFSRLLLYEEAYGYTRLRFLVHAFMIFLFAVLVLFALCIRMRRIPLGRVLVVLGVAAYLAVNYACMDRVITRLNLDRQQAAEATIDLEYLLDLSDDAVPVLIERAEPDSELDRRLREKAQSELGENVPWQSWNLSDWQAREQLNRYVN</sequence>
<feature type="transmembrane region" description="Helical" evidence="2">
    <location>
        <begin position="329"/>
        <end position="352"/>
    </location>
</feature>
<keyword evidence="2" id="KW-0472">Membrane</keyword>
<keyword evidence="2" id="KW-0812">Transmembrane</keyword>
<feature type="transmembrane region" description="Helical" evidence="2">
    <location>
        <begin position="108"/>
        <end position="128"/>
    </location>
</feature>
<keyword evidence="2" id="KW-1133">Transmembrane helix</keyword>
<evidence type="ECO:0000256" key="2">
    <source>
        <dbReference type="SAM" id="Phobius"/>
    </source>
</evidence>
<evidence type="ECO:0000256" key="1">
    <source>
        <dbReference type="SAM" id="MobiDB-lite"/>
    </source>
</evidence>
<feature type="transmembrane region" description="Helical" evidence="2">
    <location>
        <begin position="228"/>
        <end position="248"/>
    </location>
</feature>
<accession>A0A4Y6UTM2</accession>
<dbReference type="Proteomes" id="UP000316968">
    <property type="component" value="Chromosome"/>
</dbReference>
<proteinExistence type="predicted"/>
<dbReference type="KEGG" id="saca:FFV09_09490"/>
<name>A0A4Y6UTM2_SACBS</name>
<protein>
    <submittedName>
        <fullName evidence="3">DUF4173 domain-containing protein</fullName>
    </submittedName>
</protein>
<feature type="region of interest" description="Disordered" evidence="1">
    <location>
        <begin position="1"/>
        <end position="22"/>
    </location>
</feature>
<reference evidence="3 4" key="1">
    <citation type="submission" date="2019-06" db="EMBL/GenBank/DDBJ databases">
        <title>Saccharibacillus brassicae sp. nov., an endophytic bacterium isolated from Chinese cabbage seeds (Brassica pekinensis).</title>
        <authorList>
            <person name="Jiang L."/>
            <person name="Lee J."/>
            <person name="Kim S.W."/>
        </authorList>
    </citation>
    <scope>NUCLEOTIDE SEQUENCE [LARGE SCALE GENOMIC DNA]</scope>
    <source>
        <strain evidence="4">KCTC 43072 / ATSA2</strain>
    </source>
</reference>
<feature type="transmembrane region" description="Helical" evidence="2">
    <location>
        <begin position="425"/>
        <end position="443"/>
    </location>
</feature>
<feature type="transmembrane region" description="Helical" evidence="2">
    <location>
        <begin position="398"/>
        <end position="418"/>
    </location>
</feature>
<feature type="transmembrane region" description="Helical" evidence="2">
    <location>
        <begin position="183"/>
        <end position="208"/>
    </location>
</feature>
<feature type="transmembrane region" description="Helical" evidence="2">
    <location>
        <begin position="57"/>
        <end position="73"/>
    </location>
</feature>
<feature type="transmembrane region" description="Helical" evidence="2">
    <location>
        <begin position="286"/>
        <end position="309"/>
    </location>
</feature>
<organism evidence="3 4">
    <name type="scientific">Saccharibacillus brassicae</name>
    <dbReference type="NCBI Taxonomy" id="2583377"/>
    <lineage>
        <taxon>Bacteria</taxon>
        <taxon>Bacillati</taxon>
        <taxon>Bacillota</taxon>
        <taxon>Bacilli</taxon>
        <taxon>Bacillales</taxon>
        <taxon>Paenibacillaceae</taxon>
        <taxon>Saccharibacillus</taxon>
    </lineage>
</organism>
<evidence type="ECO:0000313" key="3">
    <source>
        <dbReference type="EMBL" id="QDH21063.1"/>
    </source>
</evidence>
<dbReference type="Pfam" id="PF13687">
    <property type="entry name" value="DUF4153"/>
    <property type="match status" value="1"/>
</dbReference>
<gene>
    <name evidence="3" type="ORF">FFV09_09490</name>
</gene>